<accession>A0A179B4S4</accession>
<gene>
    <name evidence="1" type="ORF">A4H34_02380</name>
</gene>
<name>A0A179B4S4_9ACTO</name>
<evidence type="ECO:0000313" key="2">
    <source>
        <dbReference type="Proteomes" id="UP000078368"/>
    </source>
</evidence>
<dbReference type="AlphaFoldDB" id="A0A179B4S4"/>
<keyword evidence="2" id="KW-1185">Reference proteome</keyword>
<evidence type="ECO:0000313" key="1">
    <source>
        <dbReference type="EMBL" id="OAP86044.1"/>
    </source>
</evidence>
<organism evidence="1 2">
    <name type="scientific">Peptidiphaga gingivicola</name>
    <dbReference type="NCBI Taxonomy" id="2741497"/>
    <lineage>
        <taxon>Bacteria</taxon>
        <taxon>Bacillati</taxon>
        <taxon>Actinomycetota</taxon>
        <taxon>Actinomycetes</taxon>
        <taxon>Actinomycetales</taxon>
        <taxon>Actinomycetaceae</taxon>
        <taxon>Peptidiphaga</taxon>
    </lineage>
</organism>
<reference evidence="1 2" key="1">
    <citation type="submission" date="2016-04" db="EMBL/GenBank/DDBJ databases">
        <title>Peptidophaga gingivicola gen. nov., sp. nov., isolated from human subgingival plaque.</title>
        <authorList>
            <person name="Beall C.J."/>
            <person name="Mokrzan E.M."/>
            <person name="Griffen A.L."/>
            <person name="Leys E.J."/>
        </authorList>
    </citation>
    <scope>NUCLEOTIDE SEQUENCE [LARGE SCALE GENOMIC DNA]</scope>
    <source>
        <strain evidence="1 2">BA112</strain>
    </source>
</reference>
<sequence length="104" mass="11044">MTLGAQTEAARSVNESANDFADLLKQFGEKLEGEVSPLAFSAIETFGEGVGKWFEAAKPFPEGLVNYSKALAAVDSTTAETDKKSTEEFSAVFEEIAALMGGDE</sequence>
<dbReference type="Proteomes" id="UP000078368">
    <property type="component" value="Unassembled WGS sequence"/>
</dbReference>
<protein>
    <submittedName>
        <fullName evidence="1">Uncharacterized protein</fullName>
    </submittedName>
</protein>
<proteinExistence type="predicted"/>
<dbReference type="EMBL" id="LVZK01000001">
    <property type="protein sequence ID" value="OAP86044.1"/>
    <property type="molecule type" value="Genomic_DNA"/>
</dbReference>
<dbReference type="STRING" id="1823756.A4H34_02380"/>
<comment type="caution">
    <text evidence="1">The sequence shown here is derived from an EMBL/GenBank/DDBJ whole genome shotgun (WGS) entry which is preliminary data.</text>
</comment>